<gene>
    <name evidence="1" type="ORF">M5K25_005854</name>
</gene>
<dbReference type="Proteomes" id="UP001552299">
    <property type="component" value="Unassembled WGS sequence"/>
</dbReference>
<organism evidence="1 2">
    <name type="scientific">Dendrobium thyrsiflorum</name>
    <name type="common">Pinecone-like raceme dendrobium</name>
    <name type="synonym">Orchid</name>
    <dbReference type="NCBI Taxonomy" id="117978"/>
    <lineage>
        <taxon>Eukaryota</taxon>
        <taxon>Viridiplantae</taxon>
        <taxon>Streptophyta</taxon>
        <taxon>Embryophyta</taxon>
        <taxon>Tracheophyta</taxon>
        <taxon>Spermatophyta</taxon>
        <taxon>Magnoliopsida</taxon>
        <taxon>Liliopsida</taxon>
        <taxon>Asparagales</taxon>
        <taxon>Orchidaceae</taxon>
        <taxon>Epidendroideae</taxon>
        <taxon>Malaxideae</taxon>
        <taxon>Dendrobiinae</taxon>
        <taxon>Dendrobium</taxon>
    </lineage>
</organism>
<evidence type="ECO:0000313" key="1">
    <source>
        <dbReference type="EMBL" id="KAL0921908.1"/>
    </source>
</evidence>
<dbReference type="AlphaFoldDB" id="A0ABD0VBF2"/>
<sequence>MPRGGHGEAGVKASPGVSRFALQATASPAAVQFFDSEWALGPGNRCPAHADMKTEKLVFADQVDIEIDFASVALAAPACRKFADMGVAESASTAEKTAVNSAWLVDFVLTAVAETAGASSAELIAELLTVADSSSVSATHVMAGENFSDLIAAEEKIRWMAYFGQLELGLHSEEMLKEED</sequence>
<evidence type="ECO:0000313" key="2">
    <source>
        <dbReference type="Proteomes" id="UP001552299"/>
    </source>
</evidence>
<protein>
    <submittedName>
        <fullName evidence="1">Uncharacterized protein</fullName>
    </submittedName>
</protein>
<reference evidence="1 2" key="1">
    <citation type="journal article" date="2024" name="Plant Biotechnol. J.">
        <title>Dendrobium thyrsiflorum genome and its molecular insights into genes involved in important horticultural traits.</title>
        <authorList>
            <person name="Chen B."/>
            <person name="Wang J.Y."/>
            <person name="Zheng P.J."/>
            <person name="Li K.L."/>
            <person name="Liang Y.M."/>
            <person name="Chen X.F."/>
            <person name="Zhang C."/>
            <person name="Zhao X."/>
            <person name="He X."/>
            <person name="Zhang G.Q."/>
            <person name="Liu Z.J."/>
            <person name="Xu Q."/>
        </authorList>
    </citation>
    <scope>NUCLEOTIDE SEQUENCE [LARGE SCALE GENOMIC DNA]</scope>
    <source>
        <strain evidence="1">GZMU011</strain>
    </source>
</reference>
<keyword evidence="2" id="KW-1185">Reference proteome</keyword>
<accession>A0ABD0VBF2</accession>
<comment type="caution">
    <text evidence="1">The sequence shown here is derived from an EMBL/GenBank/DDBJ whole genome shotgun (WGS) entry which is preliminary data.</text>
</comment>
<dbReference type="EMBL" id="JANQDX010000006">
    <property type="protein sequence ID" value="KAL0921908.1"/>
    <property type="molecule type" value="Genomic_DNA"/>
</dbReference>
<name>A0ABD0VBF2_DENTH</name>
<proteinExistence type="predicted"/>